<name>A0ABU1TPX1_9FLAO</name>
<dbReference type="PANTHER" id="PTHR30250:SF11">
    <property type="entry name" value="O-ANTIGEN TRANSPORTER-RELATED"/>
    <property type="match status" value="1"/>
</dbReference>
<dbReference type="InterPro" id="IPR050833">
    <property type="entry name" value="Poly_Biosynth_Transport"/>
</dbReference>
<comment type="caution">
    <text evidence="7">The sequence shown here is derived from an EMBL/GenBank/DDBJ whole genome shotgun (WGS) entry which is preliminary data.</text>
</comment>
<reference evidence="7 8" key="1">
    <citation type="submission" date="2023-07" db="EMBL/GenBank/DDBJ databases">
        <title>Sorghum-associated microbial communities from plants grown in Nebraska, USA.</title>
        <authorList>
            <person name="Schachtman D."/>
        </authorList>
    </citation>
    <scope>NUCLEOTIDE SEQUENCE [LARGE SCALE GENOMIC DNA]</scope>
    <source>
        <strain evidence="7 8">3773</strain>
    </source>
</reference>
<dbReference type="EMBL" id="JAVDVI010000007">
    <property type="protein sequence ID" value="MDR6967857.1"/>
    <property type="molecule type" value="Genomic_DNA"/>
</dbReference>
<proteinExistence type="predicted"/>
<keyword evidence="2" id="KW-1003">Cell membrane</keyword>
<evidence type="ECO:0000256" key="5">
    <source>
        <dbReference type="ARBA" id="ARBA00023136"/>
    </source>
</evidence>
<feature type="transmembrane region" description="Helical" evidence="6">
    <location>
        <begin position="342"/>
        <end position="362"/>
    </location>
</feature>
<dbReference type="Pfam" id="PF01943">
    <property type="entry name" value="Polysacc_synt"/>
    <property type="match status" value="1"/>
</dbReference>
<evidence type="ECO:0000313" key="7">
    <source>
        <dbReference type="EMBL" id="MDR6967857.1"/>
    </source>
</evidence>
<keyword evidence="3 6" id="KW-0812">Transmembrane</keyword>
<feature type="transmembrane region" description="Helical" evidence="6">
    <location>
        <begin position="169"/>
        <end position="185"/>
    </location>
</feature>
<evidence type="ECO:0000256" key="3">
    <source>
        <dbReference type="ARBA" id="ARBA00022692"/>
    </source>
</evidence>
<feature type="transmembrane region" description="Helical" evidence="6">
    <location>
        <begin position="191"/>
        <end position="211"/>
    </location>
</feature>
<evidence type="ECO:0000256" key="4">
    <source>
        <dbReference type="ARBA" id="ARBA00022989"/>
    </source>
</evidence>
<feature type="transmembrane region" description="Helical" evidence="6">
    <location>
        <begin position="96"/>
        <end position="118"/>
    </location>
</feature>
<keyword evidence="5 6" id="KW-0472">Membrane</keyword>
<feature type="transmembrane region" description="Helical" evidence="6">
    <location>
        <begin position="374"/>
        <end position="392"/>
    </location>
</feature>
<accession>A0ABU1TPX1</accession>
<gene>
    <name evidence="7" type="ORF">J2X31_001871</name>
</gene>
<evidence type="ECO:0000256" key="1">
    <source>
        <dbReference type="ARBA" id="ARBA00004651"/>
    </source>
</evidence>
<feature type="transmembrane region" description="Helical" evidence="6">
    <location>
        <begin position="53"/>
        <end position="75"/>
    </location>
</feature>
<feature type="transmembrane region" description="Helical" evidence="6">
    <location>
        <begin position="311"/>
        <end position="330"/>
    </location>
</feature>
<keyword evidence="4 6" id="KW-1133">Transmembrane helix</keyword>
<evidence type="ECO:0000313" key="8">
    <source>
        <dbReference type="Proteomes" id="UP001255185"/>
    </source>
</evidence>
<evidence type="ECO:0000256" key="6">
    <source>
        <dbReference type="SAM" id="Phobius"/>
    </source>
</evidence>
<dbReference type="InterPro" id="IPR002797">
    <property type="entry name" value="Polysacc_synth"/>
</dbReference>
<dbReference type="Proteomes" id="UP001255185">
    <property type="component" value="Unassembled WGS sequence"/>
</dbReference>
<comment type="subcellular location">
    <subcellularLocation>
        <location evidence="1">Cell membrane</location>
        <topology evidence="1">Multi-pass membrane protein</topology>
    </subcellularLocation>
</comment>
<feature type="transmembrane region" description="Helical" evidence="6">
    <location>
        <begin position="398"/>
        <end position="416"/>
    </location>
</feature>
<keyword evidence="8" id="KW-1185">Reference proteome</keyword>
<evidence type="ECO:0000256" key="2">
    <source>
        <dbReference type="ARBA" id="ARBA00022475"/>
    </source>
</evidence>
<sequence>MMLKPKNLTDNVKILLVSKFSKDTVWLLMAQIVLFVCGFFLNFIIVYKSGTAGLGLFNKAMAFYTIASIFCALGLNNTLIKKIAEKNKTLNEENTLFTSNIFFTFLVSAFLSTGFIFLNEIATNVLGIKSISQAIVIPFFALPFFNVNKNFMAFYSGKRDQKKVATERILRWLLLLGFVVTTVLSGQSIEVVLYCFLFSEGCLFFFNIYSVRKNIDFNFTRAQVKENFAFGLKTYISEIVSVMNANIDIIIVGIFLPIEELGIYSFIVFFVKTLAVFPGLIMQNINPVVSEFWTKGDVQELKEKIGKIKKVNFYIVGAQFLVLLMAYKIVTSFIKEEFAGTYIYFVICLTGYLFFALVYWSGGMLIMMGKNKENNIRTLMVLILCVVLQLIFTNYFGLLGSCVAMFLCSILNYFLLKIMINKTFKTSII</sequence>
<feature type="transmembrane region" description="Helical" evidence="6">
    <location>
        <begin position="232"/>
        <end position="255"/>
    </location>
</feature>
<organism evidence="7 8">
    <name type="scientific">Flavobacterium arsenatis</name>
    <dbReference type="NCBI Taxonomy" id="1484332"/>
    <lineage>
        <taxon>Bacteria</taxon>
        <taxon>Pseudomonadati</taxon>
        <taxon>Bacteroidota</taxon>
        <taxon>Flavobacteriia</taxon>
        <taxon>Flavobacteriales</taxon>
        <taxon>Flavobacteriaceae</taxon>
        <taxon>Flavobacterium</taxon>
    </lineage>
</organism>
<feature type="transmembrane region" description="Helical" evidence="6">
    <location>
        <begin position="25"/>
        <end position="47"/>
    </location>
</feature>
<protein>
    <submittedName>
        <fullName evidence="7">O-antigen/teichoic acid export membrane protein</fullName>
    </submittedName>
</protein>
<dbReference type="PANTHER" id="PTHR30250">
    <property type="entry name" value="PST FAMILY PREDICTED COLANIC ACID TRANSPORTER"/>
    <property type="match status" value="1"/>
</dbReference>
<feature type="transmembrane region" description="Helical" evidence="6">
    <location>
        <begin position="261"/>
        <end position="281"/>
    </location>
</feature>
<feature type="transmembrane region" description="Helical" evidence="6">
    <location>
        <begin position="130"/>
        <end position="148"/>
    </location>
</feature>